<dbReference type="OMA" id="DIANSWW"/>
<dbReference type="EMBL" id="KZ293665">
    <property type="protein sequence ID" value="PBK90474.1"/>
    <property type="molecule type" value="Genomic_DNA"/>
</dbReference>
<name>A0A2H3D9K7_ARMGA</name>
<dbReference type="Proteomes" id="UP000217790">
    <property type="component" value="Unassembled WGS sequence"/>
</dbReference>
<dbReference type="AlphaFoldDB" id="A0A2H3D9K7"/>
<evidence type="ECO:0008006" key="5">
    <source>
        <dbReference type="Google" id="ProtNLM"/>
    </source>
</evidence>
<organism evidence="3 4">
    <name type="scientific">Armillaria gallica</name>
    <name type="common">Bulbous honey fungus</name>
    <name type="synonym">Armillaria bulbosa</name>
    <dbReference type="NCBI Taxonomy" id="47427"/>
    <lineage>
        <taxon>Eukaryota</taxon>
        <taxon>Fungi</taxon>
        <taxon>Dikarya</taxon>
        <taxon>Basidiomycota</taxon>
        <taxon>Agaricomycotina</taxon>
        <taxon>Agaricomycetes</taxon>
        <taxon>Agaricomycetidae</taxon>
        <taxon>Agaricales</taxon>
        <taxon>Marasmiineae</taxon>
        <taxon>Physalacriaceae</taxon>
        <taxon>Armillaria</taxon>
    </lineage>
</organism>
<dbReference type="InterPro" id="IPR050592">
    <property type="entry name" value="GDSL_lipolytic_enzyme"/>
</dbReference>
<evidence type="ECO:0000256" key="2">
    <source>
        <dbReference type="SAM" id="SignalP"/>
    </source>
</evidence>
<dbReference type="GO" id="GO:0016788">
    <property type="term" value="F:hydrolase activity, acting on ester bonds"/>
    <property type="evidence" value="ECO:0007669"/>
    <property type="project" value="InterPro"/>
</dbReference>
<dbReference type="SUPFAM" id="SSF52266">
    <property type="entry name" value="SGNH hydrolase"/>
    <property type="match status" value="1"/>
</dbReference>
<keyword evidence="4" id="KW-1185">Reference proteome</keyword>
<sequence length="360" mass="39229">MFPQAYLLLLAVGANAQKYWFSLYSSGDSYTQTGFTTTGTRPAVGNPLGNPPYPGWTSSGGQNWVDYVTAVDNTSLVLTYNLAYGGATISADLVAPFDPTVLSLTDQVNQFLSSYASKPSTTPWNSADTLFSVWIGINDIGNSYYLGGTSSTRREATGLISLSDVGARNFLFLNVPPVDRSPLMLAQSTWSQETEKSVIEGFNSKLTARAASLKANHSDVTTWIWDSNAAFTAILDNPTAYGFEDATTFGDDPGVFWINNLHPTILPGPAHEYFGQDVADNRKTPQYFIRDREFGKWSAAEGESKVGSWDLCAEMPTGPVSELFLINLVFFSVSHDATFLLAIPFTGWGWLNFAMIPGLD</sequence>
<dbReference type="Pfam" id="PF00657">
    <property type="entry name" value="Lipase_GDSL"/>
    <property type="match status" value="1"/>
</dbReference>
<evidence type="ECO:0000256" key="1">
    <source>
        <dbReference type="ARBA" id="ARBA00022729"/>
    </source>
</evidence>
<dbReference type="CDD" id="cd01846">
    <property type="entry name" value="fatty_acyltransferase_like"/>
    <property type="match status" value="1"/>
</dbReference>
<accession>A0A2H3D9K7</accession>
<protein>
    <recommendedName>
        <fullName evidence="5">Carbohydrate esterase family 16 protein</fullName>
    </recommendedName>
</protein>
<proteinExistence type="predicted"/>
<dbReference type="Gene3D" id="3.40.50.1110">
    <property type="entry name" value="SGNH hydrolase"/>
    <property type="match status" value="1"/>
</dbReference>
<keyword evidence="1 2" id="KW-0732">Signal</keyword>
<feature type="signal peptide" evidence="2">
    <location>
        <begin position="1"/>
        <end position="16"/>
    </location>
</feature>
<dbReference type="InterPro" id="IPR001087">
    <property type="entry name" value="GDSL"/>
</dbReference>
<dbReference type="OrthoDB" id="1600564at2759"/>
<evidence type="ECO:0000313" key="3">
    <source>
        <dbReference type="EMBL" id="PBK90474.1"/>
    </source>
</evidence>
<reference evidence="4" key="1">
    <citation type="journal article" date="2017" name="Nat. Ecol. Evol.">
        <title>Genome expansion and lineage-specific genetic innovations in the forest pathogenic fungi Armillaria.</title>
        <authorList>
            <person name="Sipos G."/>
            <person name="Prasanna A.N."/>
            <person name="Walter M.C."/>
            <person name="O'Connor E."/>
            <person name="Balint B."/>
            <person name="Krizsan K."/>
            <person name="Kiss B."/>
            <person name="Hess J."/>
            <person name="Varga T."/>
            <person name="Slot J."/>
            <person name="Riley R."/>
            <person name="Boka B."/>
            <person name="Rigling D."/>
            <person name="Barry K."/>
            <person name="Lee J."/>
            <person name="Mihaltcheva S."/>
            <person name="LaButti K."/>
            <person name="Lipzen A."/>
            <person name="Waldron R."/>
            <person name="Moloney N.M."/>
            <person name="Sperisen C."/>
            <person name="Kredics L."/>
            <person name="Vagvoelgyi C."/>
            <person name="Patrignani A."/>
            <person name="Fitzpatrick D."/>
            <person name="Nagy I."/>
            <person name="Doyle S."/>
            <person name="Anderson J.B."/>
            <person name="Grigoriev I.V."/>
            <person name="Gueldener U."/>
            <person name="Muensterkoetter M."/>
            <person name="Nagy L.G."/>
        </authorList>
    </citation>
    <scope>NUCLEOTIDE SEQUENCE [LARGE SCALE GENOMIC DNA]</scope>
    <source>
        <strain evidence="4">Ar21-2</strain>
    </source>
</reference>
<feature type="chain" id="PRO_5013668896" description="Carbohydrate esterase family 16 protein" evidence="2">
    <location>
        <begin position="17"/>
        <end position="360"/>
    </location>
</feature>
<dbReference type="InParanoid" id="A0A2H3D9K7"/>
<dbReference type="PANTHER" id="PTHR45642:SF139">
    <property type="entry name" value="SGNH HYDROLASE-TYPE ESTERASE DOMAIN-CONTAINING PROTEIN"/>
    <property type="match status" value="1"/>
</dbReference>
<dbReference type="STRING" id="47427.A0A2H3D9K7"/>
<dbReference type="InterPro" id="IPR036514">
    <property type="entry name" value="SGNH_hydro_sf"/>
</dbReference>
<gene>
    <name evidence="3" type="ORF">ARMGADRAFT_1032489</name>
</gene>
<evidence type="ECO:0000313" key="4">
    <source>
        <dbReference type="Proteomes" id="UP000217790"/>
    </source>
</evidence>
<dbReference type="PANTHER" id="PTHR45642">
    <property type="entry name" value="GDSL ESTERASE/LIPASE EXL3"/>
    <property type="match status" value="1"/>
</dbReference>